<proteinExistence type="predicted"/>
<evidence type="ECO:0000313" key="2">
    <source>
        <dbReference type="EMBL" id="RFA31548.1"/>
    </source>
</evidence>
<dbReference type="Proteomes" id="UP000256763">
    <property type="component" value="Unassembled WGS sequence"/>
</dbReference>
<organism evidence="2 3">
    <name type="scientific">Alkalilimnicola ehrlichii</name>
    <dbReference type="NCBI Taxonomy" id="351052"/>
    <lineage>
        <taxon>Bacteria</taxon>
        <taxon>Pseudomonadati</taxon>
        <taxon>Pseudomonadota</taxon>
        <taxon>Gammaproteobacteria</taxon>
        <taxon>Chromatiales</taxon>
        <taxon>Ectothiorhodospiraceae</taxon>
        <taxon>Alkalilimnicola</taxon>
    </lineage>
</organism>
<keyword evidence="1" id="KW-1133">Transmembrane helix</keyword>
<feature type="transmembrane region" description="Helical" evidence="1">
    <location>
        <begin position="50"/>
        <end position="72"/>
    </location>
</feature>
<keyword evidence="1" id="KW-0472">Membrane</keyword>
<accession>A0A3E0WFN8</accession>
<dbReference type="AlphaFoldDB" id="A0A3E0WFN8"/>
<keyword evidence="1" id="KW-0812">Transmembrane</keyword>
<feature type="transmembrane region" description="Helical" evidence="1">
    <location>
        <begin position="81"/>
        <end position="100"/>
    </location>
</feature>
<sequence length="101" mass="10933">MKRFGPWFGVFLVLLLASMPLWASIQLPSYAQTGNAEQQAQQIGGRVTDFILLVAAMLGVIGLASSACFLAIGNRETAKNLFLAALALLFFSFLFGASFVW</sequence>
<reference evidence="3" key="1">
    <citation type="submission" date="2017-05" db="EMBL/GenBank/DDBJ databases">
        <authorList>
            <person name="Sharma S."/>
            <person name="Sidhu C."/>
            <person name="Pinnaka A.K."/>
        </authorList>
    </citation>
    <scope>NUCLEOTIDE SEQUENCE [LARGE SCALE GENOMIC DNA]</scope>
    <source>
        <strain evidence="3">AK93</strain>
    </source>
</reference>
<gene>
    <name evidence="2" type="ORF">CAL65_22270</name>
</gene>
<name>A0A3E0WFN8_9GAMM</name>
<dbReference type="EMBL" id="NFZW01000049">
    <property type="protein sequence ID" value="RFA31548.1"/>
    <property type="molecule type" value="Genomic_DNA"/>
</dbReference>
<keyword evidence="3" id="KW-1185">Reference proteome</keyword>
<evidence type="ECO:0000256" key="1">
    <source>
        <dbReference type="SAM" id="Phobius"/>
    </source>
</evidence>
<protein>
    <submittedName>
        <fullName evidence="2">Uncharacterized protein</fullName>
    </submittedName>
</protein>
<evidence type="ECO:0000313" key="3">
    <source>
        <dbReference type="Proteomes" id="UP000256763"/>
    </source>
</evidence>
<dbReference type="RefSeq" id="WP_116304330.1">
    <property type="nucleotide sequence ID" value="NZ_NFZV01000054.1"/>
</dbReference>
<comment type="caution">
    <text evidence="2">The sequence shown here is derived from an EMBL/GenBank/DDBJ whole genome shotgun (WGS) entry which is preliminary data.</text>
</comment>